<accession>A0A1S9ZIY0</accession>
<evidence type="ECO:0000313" key="2">
    <source>
        <dbReference type="EMBL" id="OOR83313.1"/>
    </source>
</evidence>
<feature type="signal peptide" evidence="1">
    <location>
        <begin position="1"/>
        <end position="20"/>
    </location>
</feature>
<comment type="caution">
    <text evidence="2">The sequence shown here is derived from an EMBL/GenBank/DDBJ whole genome shotgun (WGS) entry which is preliminary data.</text>
</comment>
<dbReference type="Proteomes" id="UP000190322">
    <property type="component" value="Unassembled WGS sequence"/>
</dbReference>
<dbReference type="RefSeq" id="WP_078256290.1">
    <property type="nucleotide sequence ID" value="NZ_MUXT01000008.1"/>
</dbReference>
<protein>
    <recommendedName>
        <fullName evidence="4">Adhesin</fullName>
    </recommendedName>
</protein>
<evidence type="ECO:0000256" key="1">
    <source>
        <dbReference type="SAM" id="SignalP"/>
    </source>
</evidence>
<evidence type="ECO:0000313" key="3">
    <source>
        <dbReference type="Proteomes" id="UP000190322"/>
    </source>
</evidence>
<reference evidence="2 3" key="1">
    <citation type="submission" date="2017-02" db="EMBL/GenBank/DDBJ databases">
        <title>Draft genome sequence of Moraxella canis CCUG 8415A type strain.</title>
        <authorList>
            <person name="Engstrom-Jakobsson H."/>
            <person name="Salva-Serra F."/>
            <person name="Thorell K."/>
            <person name="Gonzales-Siles L."/>
            <person name="Karlsson R."/>
            <person name="Boulund F."/>
            <person name="Engstrand L."/>
            <person name="Moore E."/>
        </authorList>
    </citation>
    <scope>NUCLEOTIDE SEQUENCE [LARGE SCALE GENOMIC DNA]</scope>
    <source>
        <strain evidence="2 3">CCUG 8415A</strain>
    </source>
</reference>
<proteinExistence type="predicted"/>
<name>A0A1S9ZIY0_9GAMM</name>
<feature type="chain" id="PRO_5013363623" description="Adhesin" evidence="1">
    <location>
        <begin position="21"/>
        <end position="121"/>
    </location>
</feature>
<keyword evidence="1" id="KW-0732">Signal</keyword>
<dbReference type="EMBL" id="MUXT01000008">
    <property type="protein sequence ID" value="OOR83313.1"/>
    <property type="molecule type" value="Genomic_DNA"/>
</dbReference>
<sequence>MKFAIALFLCIGGVSLLSHAHPNPDQIGVCYLFQGDSLKKKDVCVISSGSGAGGYYINLYLNGKPYLFEFSHDDMDSSKVSYSRGPYFYQKLRDETQDYVDSEESIYCFKHKPYDICYKML</sequence>
<organism evidence="2 3">
    <name type="scientific">Moraxella canis</name>
    <dbReference type="NCBI Taxonomy" id="90239"/>
    <lineage>
        <taxon>Bacteria</taxon>
        <taxon>Pseudomonadati</taxon>
        <taxon>Pseudomonadota</taxon>
        <taxon>Gammaproteobacteria</taxon>
        <taxon>Moraxellales</taxon>
        <taxon>Moraxellaceae</taxon>
        <taxon>Moraxella</taxon>
    </lineage>
</organism>
<evidence type="ECO:0008006" key="4">
    <source>
        <dbReference type="Google" id="ProtNLM"/>
    </source>
</evidence>
<gene>
    <name evidence="2" type="ORF">B0180_07070</name>
</gene>
<dbReference type="AlphaFoldDB" id="A0A1S9ZIY0"/>